<dbReference type="SUPFAM" id="SSF51430">
    <property type="entry name" value="NAD(P)-linked oxidoreductase"/>
    <property type="match status" value="1"/>
</dbReference>
<dbReference type="Gene3D" id="3.20.20.100">
    <property type="entry name" value="NADP-dependent oxidoreductase domain"/>
    <property type="match status" value="1"/>
</dbReference>
<dbReference type="PROSITE" id="PS00063">
    <property type="entry name" value="ALDOKETO_REDUCTASE_3"/>
    <property type="match status" value="1"/>
</dbReference>
<dbReference type="InterPro" id="IPR023210">
    <property type="entry name" value="NADP_OxRdtase_dom"/>
</dbReference>
<dbReference type="PRINTS" id="PR00069">
    <property type="entry name" value="ALDKETRDTASE"/>
</dbReference>
<reference evidence="2 4" key="1">
    <citation type="journal article" date="2008" name="Science">
        <title>The Physcomitrella genome reveals evolutionary insights into the conquest of land by plants.</title>
        <authorList>
            <person name="Rensing S."/>
            <person name="Lang D."/>
            <person name="Zimmer A."/>
            <person name="Terry A."/>
            <person name="Salamov A."/>
            <person name="Shapiro H."/>
            <person name="Nishiyama T."/>
            <person name="Perroud P.-F."/>
            <person name="Lindquist E."/>
            <person name="Kamisugi Y."/>
            <person name="Tanahashi T."/>
            <person name="Sakakibara K."/>
            <person name="Fujita T."/>
            <person name="Oishi K."/>
            <person name="Shin-I T."/>
            <person name="Kuroki Y."/>
            <person name="Toyoda A."/>
            <person name="Suzuki Y."/>
            <person name="Hashimoto A."/>
            <person name="Yamaguchi K."/>
            <person name="Sugano A."/>
            <person name="Kohara Y."/>
            <person name="Fujiyama A."/>
            <person name="Anterola A."/>
            <person name="Aoki S."/>
            <person name="Ashton N."/>
            <person name="Barbazuk W.B."/>
            <person name="Barker E."/>
            <person name="Bennetzen J."/>
            <person name="Bezanilla M."/>
            <person name="Blankenship R."/>
            <person name="Cho S.H."/>
            <person name="Dutcher S."/>
            <person name="Estelle M."/>
            <person name="Fawcett J.A."/>
            <person name="Gundlach H."/>
            <person name="Hanada K."/>
            <person name="Heyl A."/>
            <person name="Hicks K.A."/>
            <person name="Hugh J."/>
            <person name="Lohr M."/>
            <person name="Mayer K."/>
            <person name="Melkozernov A."/>
            <person name="Murata T."/>
            <person name="Nelson D."/>
            <person name="Pils B."/>
            <person name="Prigge M."/>
            <person name="Reiss B."/>
            <person name="Renner T."/>
            <person name="Rombauts S."/>
            <person name="Rushton P."/>
            <person name="Sanderfoot A."/>
            <person name="Schween G."/>
            <person name="Shiu S.-H."/>
            <person name="Stueber K."/>
            <person name="Theodoulou F.L."/>
            <person name="Tu H."/>
            <person name="Van de Peer Y."/>
            <person name="Verrier P.J."/>
            <person name="Waters E."/>
            <person name="Wood A."/>
            <person name="Yang L."/>
            <person name="Cove D."/>
            <person name="Cuming A."/>
            <person name="Hasebe M."/>
            <person name="Lucas S."/>
            <person name="Mishler D.B."/>
            <person name="Reski R."/>
            <person name="Grigoriev I."/>
            <person name="Quatrano R.S."/>
            <person name="Boore J.L."/>
        </authorList>
    </citation>
    <scope>NUCLEOTIDE SEQUENCE [LARGE SCALE GENOMIC DNA]</scope>
    <source>
        <strain evidence="3 4">cv. Gransden 2004</strain>
    </source>
</reference>
<organism evidence="2">
    <name type="scientific">Physcomitrium patens</name>
    <name type="common">Spreading-leaved earth moss</name>
    <name type="synonym">Physcomitrella patens</name>
    <dbReference type="NCBI Taxonomy" id="3218"/>
    <lineage>
        <taxon>Eukaryota</taxon>
        <taxon>Viridiplantae</taxon>
        <taxon>Streptophyta</taxon>
        <taxon>Embryophyta</taxon>
        <taxon>Bryophyta</taxon>
        <taxon>Bryophytina</taxon>
        <taxon>Bryopsida</taxon>
        <taxon>Funariidae</taxon>
        <taxon>Funariales</taxon>
        <taxon>Funariaceae</taxon>
        <taxon>Physcomitrium</taxon>
    </lineage>
</organism>
<dbReference type="Pfam" id="PF00248">
    <property type="entry name" value="Aldo_ket_red"/>
    <property type="match status" value="1"/>
</dbReference>
<dbReference type="Gramene" id="Pp3c5_760V3.2">
    <property type="protein sequence ID" value="Pp3c5_760V3.2"/>
    <property type="gene ID" value="Pp3c5_760"/>
</dbReference>
<dbReference type="OrthoDB" id="416253at2759"/>
<dbReference type="PANTHER" id="PTHR43827:SF8">
    <property type="entry name" value="ALDO_KETO REDUCTASE FAMILY PROTEIN"/>
    <property type="match status" value="1"/>
</dbReference>
<dbReference type="Proteomes" id="UP000006727">
    <property type="component" value="Chromosome 5"/>
</dbReference>
<feature type="domain" description="NADP-dependent oxidoreductase" evidence="1">
    <location>
        <begin position="107"/>
        <end position="369"/>
    </location>
</feature>
<proteinExistence type="predicted"/>
<dbReference type="Gramene" id="Pp3c5_760V3.1">
    <property type="protein sequence ID" value="Pp3c5_760V3.1"/>
    <property type="gene ID" value="Pp3c5_760"/>
</dbReference>
<dbReference type="GO" id="GO:0016491">
    <property type="term" value="F:oxidoreductase activity"/>
    <property type="evidence" value="ECO:0007669"/>
    <property type="project" value="InterPro"/>
</dbReference>
<dbReference type="InterPro" id="IPR036812">
    <property type="entry name" value="NAD(P)_OxRdtase_dom_sf"/>
</dbReference>
<protein>
    <recommendedName>
        <fullName evidence="1">NADP-dependent oxidoreductase domain-containing protein</fullName>
    </recommendedName>
</protein>
<dbReference type="InterPro" id="IPR020471">
    <property type="entry name" value="AKR"/>
</dbReference>
<gene>
    <name evidence="3" type="primary">LOC112282410</name>
    <name evidence="2" type="ORF">PHYPA_007056</name>
</gene>
<dbReference type="AlphaFoldDB" id="A9TLK9"/>
<dbReference type="EnsemblPlants" id="Pp3c5_760V3.1">
    <property type="protein sequence ID" value="Pp3c5_760V3.1"/>
    <property type="gene ID" value="Pp3c5_760"/>
</dbReference>
<dbReference type="FunFam" id="3.20.20.100:FF:000064">
    <property type="entry name" value="Aldo-keto reductase 1a"/>
    <property type="match status" value="1"/>
</dbReference>
<dbReference type="PaxDb" id="3218-PP1S259_86V6.1"/>
<dbReference type="PROSITE" id="PS00062">
    <property type="entry name" value="ALDOKETO_REDUCTASE_2"/>
    <property type="match status" value="1"/>
</dbReference>
<dbReference type="GeneID" id="112282410"/>
<dbReference type="KEGG" id="ppp:112282410"/>
<sequence>MAIAAHASAMLWRWRHSPLHRRFSRWLGFNALITLACTLLLLLHFRSRPDPINPLLRGDSRHFKVARGTADQTWRTASREVISDSENPVMHDSGVVVLPNGVHMPRLGFGTAGLGGMTERATSWALQAGYRLLDSAQATEWYNEKAVGKAIRSSHIARDKLFIVSKLHPRHLGYEVTKQQFSTSLQDLGTSYLDLFLLHYPRCFPSICSNVKSAGSWQESWKALEELHDDLKIRAIGVSNFNEEELRELLGSARIKPSVVQRNSDPFSADVEIQAFCQKEGIQYMGYSSLGSQWLMRGYAINPVLNHPIIHSVAVAQACTSAQVILSWALLKGQVVVPRSSNQLRIIENLKAPQCNISRTQVAKIDALDGHVPRPP</sequence>
<evidence type="ECO:0000313" key="2">
    <source>
        <dbReference type="EMBL" id="PNR53381.1"/>
    </source>
</evidence>
<reference evidence="3" key="3">
    <citation type="submission" date="2020-12" db="UniProtKB">
        <authorList>
            <consortium name="EnsemblPlants"/>
        </authorList>
    </citation>
    <scope>IDENTIFICATION</scope>
</reference>
<dbReference type="EnsemblPlants" id="Pp3c5_760V3.2">
    <property type="protein sequence ID" value="Pp3c5_760V3.2"/>
    <property type="gene ID" value="Pp3c5_760"/>
</dbReference>
<dbReference type="EMBL" id="ABEU02000005">
    <property type="protein sequence ID" value="PNR53381.1"/>
    <property type="molecule type" value="Genomic_DNA"/>
</dbReference>
<dbReference type="InterPro" id="IPR018170">
    <property type="entry name" value="Aldo/ket_reductase_CS"/>
</dbReference>
<accession>A9TLK9</accession>
<evidence type="ECO:0000259" key="1">
    <source>
        <dbReference type="Pfam" id="PF00248"/>
    </source>
</evidence>
<dbReference type="OMA" id="CHIEEMR"/>
<dbReference type="CDD" id="cd19071">
    <property type="entry name" value="AKR_AKR1-5-like"/>
    <property type="match status" value="1"/>
</dbReference>
<evidence type="ECO:0000313" key="4">
    <source>
        <dbReference type="Proteomes" id="UP000006727"/>
    </source>
</evidence>
<evidence type="ECO:0000313" key="3">
    <source>
        <dbReference type="EnsemblPlants" id="Pp3c5_760V3.1"/>
    </source>
</evidence>
<dbReference type="STRING" id="3218.A9TLK9"/>
<name>A9TLK9_PHYPA</name>
<dbReference type="PANTHER" id="PTHR43827">
    <property type="entry name" value="2,5-DIKETO-D-GLUCONIC ACID REDUCTASE"/>
    <property type="match status" value="1"/>
</dbReference>
<dbReference type="RefSeq" id="XP_024375723.1">
    <property type="nucleotide sequence ID" value="XM_024519955.2"/>
</dbReference>
<dbReference type="HOGENOM" id="CLU_023205_0_1_1"/>
<reference evidence="2 4" key="2">
    <citation type="journal article" date="2018" name="Plant J.">
        <title>The Physcomitrella patens chromosome-scale assembly reveals moss genome structure and evolution.</title>
        <authorList>
            <person name="Lang D."/>
            <person name="Ullrich K.K."/>
            <person name="Murat F."/>
            <person name="Fuchs J."/>
            <person name="Jenkins J."/>
            <person name="Haas F.B."/>
            <person name="Piednoel M."/>
            <person name="Gundlach H."/>
            <person name="Van Bel M."/>
            <person name="Meyberg R."/>
            <person name="Vives C."/>
            <person name="Morata J."/>
            <person name="Symeonidi A."/>
            <person name="Hiss M."/>
            <person name="Muchero W."/>
            <person name="Kamisugi Y."/>
            <person name="Saleh O."/>
            <person name="Blanc G."/>
            <person name="Decker E.L."/>
            <person name="van Gessel N."/>
            <person name="Grimwood J."/>
            <person name="Hayes R.D."/>
            <person name="Graham S.W."/>
            <person name="Gunter L.E."/>
            <person name="McDaniel S.F."/>
            <person name="Hoernstein S.N.W."/>
            <person name="Larsson A."/>
            <person name="Li F.W."/>
            <person name="Perroud P.F."/>
            <person name="Phillips J."/>
            <person name="Ranjan P."/>
            <person name="Rokshar D.S."/>
            <person name="Rothfels C.J."/>
            <person name="Schneider L."/>
            <person name="Shu S."/>
            <person name="Stevenson D.W."/>
            <person name="Thummler F."/>
            <person name="Tillich M."/>
            <person name="Villarreal Aguilar J.C."/>
            <person name="Widiez T."/>
            <person name="Wong G.K."/>
            <person name="Wymore A."/>
            <person name="Zhang Y."/>
            <person name="Zimmer A.D."/>
            <person name="Quatrano R.S."/>
            <person name="Mayer K.F.X."/>
            <person name="Goodstein D."/>
            <person name="Casacuberta J.M."/>
            <person name="Vandepoele K."/>
            <person name="Reski R."/>
            <person name="Cuming A.C."/>
            <person name="Tuskan G.A."/>
            <person name="Maumus F."/>
            <person name="Salse J."/>
            <person name="Schmutz J."/>
            <person name="Rensing S.A."/>
        </authorList>
    </citation>
    <scope>NUCLEOTIDE SEQUENCE [LARGE SCALE GENOMIC DNA]</scope>
    <source>
        <strain evidence="3 4">cv. Gransden 2004</strain>
    </source>
</reference>
<keyword evidence="4" id="KW-1185">Reference proteome</keyword>
<dbReference type="eggNOG" id="KOG1577">
    <property type="taxonomic scope" value="Eukaryota"/>
</dbReference>